<dbReference type="InterPro" id="IPR046542">
    <property type="entry name" value="DUF6801"/>
</dbReference>
<evidence type="ECO:0000313" key="4">
    <source>
        <dbReference type="EMBL" id="MFC6870805.1"/>
    </source>
</evidence>
<dbReference type="EMBL" id="JBHSXX010000001">
    <property type="protein sequence ID" value="MFC6870805.1"/>
    <property type="molecule type" value="Genomic_DNA"/>
</dbReference>
<dbReference type="RefSeq" id="WP_345393702.1">
    <property type="nucleotide sequence ID" value="NZ_BAABLA010000020.1"/>
</dbReference>
<feature type="chain" id="PRO_5045181888" evidence="2">
    <location>
        <begin position="25"/>
        <end position="434"/>
    </location>
</feature>
<keyword evidence="5" id="KW-1185">Reference proteome</keyword>
<feature type="signal peptide" evidence="2">
    <location>
        <begin position="1"/>
        <end position="24"/>
    </location>
</feature>
<keyword evidence="2" id="KW-0732">Signal</keyword>
<reference evidence="5" key="1">
    <citation type="journal article" date="2019" name="Int. J. Syst. Evol. Microbiol.">
        <title>The Global Catalogue of Microorganisms (GCM) 10K type strain sequencing project: providing services to taxonomists for standard genome sequencing and annotation.</title>
        <authorList>
            <consortium name="The Broad Institute Genomics Platform"/>
            <consortium name="The Broad Institute Genome Sequencing Center for Infectious Disease"/>
            <person name="Wu L."/>
            <person name="Ma J."/>
        </authorList>
    </citation>
    <scope>NUCLEOTIDE SEQUENCE [LARGE SCALE GENOMIC DNA]</scope>
    <source>
        <strain evidence="5">KCTC 32255</strain>
    </source>
</reference>
<proteinExistence type="predicted"/>
<organism evidence="4 5">
    <name type="scientific">Haloechinothrix salitolerans</name>
    <dbReference type="NCBI Taxonomy" id="926830"/>
    <lineage>
        <taxon>Bacteria</taxon>
        <taxon>Bacillati</taxon>
        <taxon>Actinomycetota</taxon>
        <taxon>Actinomycetes</taxon>
        <taxon>Pseudonocardiales</taxon>
        <taxon>Pseudonocardiaceae</taxon>
        <taxon>Haloechinothrix</taxon>
    </lineage>
</organism>
<gene>
    <name evidence="4" type="ORF">ACFQGD_27110</name>
</gene>
<feature type="domain" description="DUF6801" evidence="3">
    <location>
        <begin position="44"/>
        <end position="199"/>
    </location>
</feature>
<protein>
    <submittedName>
        <fullName evidence="4">DUF6801 domain-containing protein</fullName>
    </submittedName>
</protein>
<comment type="caution">
    <text evidence="4">The sequence shown here is derived from an EMBL/GenBank/DDBJ whole genome shotgun (WGS) entry which is preliminary data.</text>
</comment>
<dbReference type="Pfam" id="PF20611">
    <property type="entry name" value="DUF6801"/>
    <property type="match status" value="1"/>
</dbReference>
<name>A0ABW2C636_9PSEU</name>
<dbReference type="Proteomes" id="UP001596337">
    <property type="component" value="Unassembled WGS sequence"/>
</dbReference>
<accession>A0ABW2C636</accession>
<evidence type="ECO:0000259" key="3">
    <source>
        <dbReference type="Pfam" id="PF20611"/>
    </source>
</evidence>
<feature type="compositionally biased region" description="Gly residues" evidence="1">
    <location>
        <begin position="206"/>
        <end position="258"/>
    </location>
</feature>
<feature type="region of interest" description="Disordered" evidence="1">
    <location>
        <begin position="204"/>
        <end position="270"/>
    </location>
</feature>
<evidence type="ECO:0000256" key="1">
    <source>
        <dbReference type="SAM" id="MobiDB-lite"/>
    </source>
</evidence>
<sequence>MSSKRRAKALAAGIAATGSAGLVAATMAVGAGISSADPITKTVEYNCPFPLIGEQTVSVTINTDMPSSIEVGEPTGQFDIVSTANAGATATEGLNLVNAETIEGTASMESTVEAPGITLPVTVPNEIPVTPVPENGNDLIIENITGSTPSLTFDEPGQATISLGAMTMTLTPRTADGSETGLGTFESACTAVEGQDMVLHEFEITDGGGADGGTDGGTDTGGTDTGGTDDGGTDGGTDTGGTDDGGVDGGVDTGGTDGGGDDGGGDGPIDLAFDLKGESHIKAANGTVPLDGSIDVLFNLAEQKYTADLTLNPTQGEFTILGFLNTTADIEFEQVGKTTGTFDGNTLTSHSEAYVKLMNVSAWGFPIGGGENCQTVEPAVFDMTGEGFDPFSGGTLSTDDYTLPALEGCGHLNDWISAFTAGSGNTITMDLTAK</sequence>
<evidence type="ECO:0000256" key="2">
    <source>
        <dbReference type="SAM" id="SignalP"/>
    </source>
</evidence>
<evidence type="ECO:0000313" key="5">
    <source>
        <dbReference type="Proteomes" id="UP001596337"/>
    </source>
</evidence>